<proteinExistence type="predicted"/>
<accession>A0ABN8LR26</accession>
<keyword evidence="2" id="KW-1185">Reference proteome</keyword>
<name>A0ABN8LR26_9CNID</name>
<dbReference type="Proteomes" id="UP001159427">
    <property type="component" value="Unassembled WGS sequence"/>
</dbReference>
<comment type="caution">
    <text evidence="1">The sequence shown here is derived from an EMBL/GenBank/DDBJ whole genome shotgun (WGS) entry which is preliminary data.</text>
</comment>
<evidence type="ECO:0000313" key="2">
    <source>
        <dbReference type="Proteomes" id="UP001159427"/>
    </source>
</evidence>
<evidence type="ECO:0000313" key="1">
    <source>
        <dbReference type="EMBL" id="CAH3016554.1"/>
    </source>
</evidence>
<sequence length="122" mass="14257">MCEGNRTWKDLSRSLAFPFSFSVEIKTPNIYGFSCKTVSLVQSTLRRLLVDTMYLVLMKENSKPTKIHKDKVAQKFIARYRLENKTEIRLKSFQQDEKNYVPNCESTQIDQGNDIQLLSSVW</sequence>
<dbReference type="EMBL" id="CALNXI010000043">
    <property type="protein sequence ID" value="CAH3016554.1"/>
    <property type="molecule type" value="Genomic_DNA"/>
</dbReference>
<organism evidence="1 2">
    <name type="scientific">Porites evermanni</name>
    <dbReference type="NCBI Taxonomy" id="104178"/>
    <lineage>
        <taxon>Eukaryota</taxon>
        <taxon>Metazoa</taxon>
        <taxon>Cnidaria</taxon>
        <taxon>Anthozoa</taxon>
        <taxon>Hexacorallia</taxon>
        <taxon>Scleractinia</taxon>
        <taxon>Fungiina</taxon>
        <taxon>Poritidae</taxon>
        <taxon>Porites</taxon>
    </lineage>
</organism>
<protein>
    <submittedName>
        <fullName evidence="1">Uncharacterized protein</fullName>
    </submittedName>
</protein>
<gene>
    <name evidence="1" type="ORF">PEVE_00030383</name>
</gene>
<reference evidence="1 2" key="1">
    <citation type="submission" date="2022-05" db="EMBL/GenBank/DDBJ databases">
        <authorList>
            <consortium name="Genoscope - CEA"/>
            <person name="William W."/>
        </authorList>
    </citation>
    <scope>NUCLEOTIDE SEQUENCE [LARGE SCALE GENOMIC DNA]</scope>
</reference>